<evidence type="ECO:0000256" key="11">
    <source>
        <dbReference type="ARBA" id="ARBA00023268"/>
    </source>
</evidence>
<evidence type="ECO:0000256" key="12">
    <source>
        <dbReference type="PIRNR" id="PIRNR006769"/>
    </source>
</evidence>
<evidence type="ECO:0000256" key="10">
    <source>
        <dbReference type="ARBA" id="ARBA00023002"/>
    </source>
</evidence>
<evidence type="ECO:0000313" key="17">
    <source>
        <dbReference type="EMBL" id="OGF65531.1"/>
    </source>
</evidence>
<evidence type="ECO:0000256" key="4">
    <source>
        <dbReference type="ARBA" id="ARBA00005259"/>
    </source>
</evidence>
<sequence>MSMALRIAAEGKGATFPNPAVGAIIAKNRRIIGCGYHPKAGFPHAEIYALQQAGTQAKNATLFITLEPCCHYGKTPPCVSAIINAGIKNVSIATADPNPIIHKQGIAALINAGITVTCGILEQEAQFLNRDYFTFHMKKRPYVRMKFAMTLDGKIASSQKKSKWLSTEQTRYFTHRLRALSDAILVGSQTIIHDNPQLDVRINRKHEHLFYRIILDPLLETPPASNLFKVPLPVLLFAQHALNKNNKICYPENCEIIPLPVKNNLFDLHSIMNTLHKKNIQSILVEGGAATISNFLEKNLADELYVIISPHIMGGSASLNFAAFLKERLLDSMISLSLQKIFTINKDIIIQYTNTLFSKNSMQSDRG</sequence>
<dbReference type="EC" id="1.1.1.193" evidence="12"/>
<dbReference type="InterPro" id="IPR024072">
    <property type="entry name" value="DHFR-like_dom_sf"/>
</dbReference>
<dbReference type="InterPro" id="IPR004794">
    <property type="entry name" value="Eubact_RibD"/>
</dbReference>
<dbReference type="EMBL" id="MFGW01000112">
    <property type="protein sequence ID" value="OGF65531.1"/>
    <property type="molecule type" value="Genomic_DNA"/>
</dbReference>
<dbReference type="AlphaFoldDB" id="A0A1F5VR48"/>
<dbReference type="Proteomes" id="UP000178943">
    <property type="component" value="Unassembled WGS sequence"/>
</dbReference>
<reference evidence="17 18" key="1">
    <citation type="journal article" date="2016" name="Nat. Commun.">
        <title>Thousands of microbial genomes shed light on interconnected biogeochemical processes in an aquifer system.</title>
        <authorList>
            <person name="Anantharaman K."/>
            <person name="Brown C.T."/>
            <person name="Hug L.A."/>
            <person name="Sharon I."/>
            <person name="Castelle C.J."/>
            <person name="Probst A.J."/>
            <person name="Thomas B.C."/>
            <person name="Singh A."/>
            <person name="Wilkins M.J."/>
            <person name="Karaoz U."/>
            <person name="Brodie E.L."/>
            <person name="Williams K.H."/>
            <person name="Hubbard S.S."/>
            <person name="Banfield J.F."/>
        </authorList>
    </citation>
    <scope>NUCLEOTIDE SEQUENCE [LARGE SCALE GENOMIC DNA]</scope>
</reference>
<feature type="binding site" evidence="14">
    <location>
        <position position="198"/>
    </location>
    <ligand>
        <name>substrate</name>
    </ligand>
</feature>
<evidence type="ECO:0000256" key="6">
    <source>
        <dbReference type="ARBA" id="ARBA00022619"/>
    </source>
</evidence>
<comment type="catalytic activity">
    <reaction evidence="12">
        <text>5-amino-6-(5-phospho-D-ribitylamino)uracil + NADP(+) = 5-amino-6-(5-phospho-D-ribosylamino)uracil + NADPH + H(+)</text>
        <dbReference type="Rhea" id="RHEA:17845"/>
        <dbReference type="ChEBI" id="CHEBI:15378"/>
        <dbReference type="ChEBI" id="CHEBI:57783"/>
        <dbReference type="ChEBI" id="CHEBI:58349"/>
        <dbReference type="ChEBI" id="CHEBI:58421"/>
        <dbReference type="ChEBI" id="CHEBI:58453"/>
        <dbReference type="EC" id="1.1.1.193"/>
    </reaction>
</comment>
<dbReference type="PROSITE" id="PS00903">
    <property type="entry name" value="CYT_DCMP_DEAMINASES_1"/>
    <property type="match status" value="1"/>
</dbReference>
<feature type="binding site" evidence="14">
    <location>
        <position position="194"/>
    </location>
    <ligand>
        <name>NADP(+)</name>
        <dbReference type="ChEBI" id="CHEBI:58349"/>
    </ligand>
</feature>
<dbReference type="CDD" id="cd01284">
    <property type="entry name" value="Riboflavin_deaminase-reductase"/>
    <property type="match status" value="1"/>
</dbReference>
<evidence type="ECO:0000256" key="1">
    <source>
        <dbReference type="ARBA" id="ARBA00002151"/>
    </source>
</evidence>
<dbReference type="PIRSF" id="PIRSF006769">
    <property type="entry name" value="RibD"/>
    <property type="match status" value="1"/>
</dbReference>
<comment type="function">
    <text evidence="1 12">Converts 2,5-diamino-6-(ribosylamino)-4(3h)-pyrimidinone 5'-phosphate into 5-amino-6-(ribosylamino)-2,4(1h,3h)-pyrimidinedione 5'-phosphate.</text>
</comment>
<keyword evidence="10 12" id="KW-0560">Oxidoreductase</keyword>
<feature type="binding site" evidence="14">
    <location>
        <position position="148"/>
    </location>
    <ligand>
        <name>NADP(+)</name>
        <dbReference type="ChEBI" id="CHEBI:58349"/>
    </ligand>
</feature>
<dbReference type="GO" id="GO:0008270">
    <property type="term" value="F:zinc ion binding"/>
    <property type="evidence" value="ECO:0007669"/>
    <property type="project" value="InterPro"/>
</dbReference>
<feature type="domain" description="CMP/dCMP-type deaminase" evidence="16">
    <location>
        <begin position="1"/>
        <end position="117"/>
    </location>
</feature>
<feature type="active site" description="Proton donor" evidence="13">
    <location>
        <position position="46"/>
    </location>
</feature>
<name>A0A1F5VR48_9BACT</name>
<protein>
    <recommendedName>
        <fullName evidence="12">Riboflavin biosynthesis protein RibD</fullName>
    </recommendedName>
    <domain>
        <recommendedName>
            <fullName evidence="12">Diaminohydroxyphosphoribosylaminopyrimidine deaminase</fullName>
            <shortName evidence="12">DRAP deaminase</shortName>
            <ecNumber evidence="12">3.5.4.26</ecNumber>
        </recommendedName>
        <alternativeName>
            <fullName evidence="12">Riboflavin-specific deaminase</fullName>
        </alternativeName>
    </domain>
    <domain>
        <recommendedName>
            <fullName evidence="12">5-amino-6-(5-phosphoribosylamino)uracil reductase</fullName>
            <ecNumber evidence="12">1.1.1.193</ecNumber>
        </recommendedName>
        <alternativeName>
            <fullName evidence="12">HTP reductase</fullName>
        </alternativeName>
    </domain>
</protein>
<feature type="binding site" evidence="14">
    <location>
        <position position="190"/>
    </location>
    <ligand>
        <name>NADP(+)</name>
        <dbReference type="ChEBI" id="CHEBI:58349"/>
    </ligand>
</feature>
<dbReference type="NCBIfam" id="TIGR00326">
    <property type="entry name" value="eubact_ribD"/>
    <property type="match status" value="1"/>
</dbReference>
<dbReference type="Pfam" id="PF00383">
    <property type="entry name" value="dCMP_cyt_deam_1"/>
    <property type="match status" value="1"/>
</dbReference>
<feature type="binding site" evidence="14">
    <location>
        <position position="162"/>
    </location>
    <ligand>
        <name>substrate</name>
    </ligand>
</feature>
<evidence type="ECO:0000256" key="8">
    <source>
        <dbReference type="ARBA" id="ARBA00022833"/>
    </source>
</evidence>
<dbReference type="PROSITE" id="PS51747">
    <property type="entry name" value="CYT_DCMP_DEAMINASES_2"/>
    <property type="match status" value="1"/>
</dbReference>
<feature type="binding site" evidence="15">
    <location>
        <position position="44"/>
    </location>
    <ligand>
        <name>Zn(2+)</name>
        <dbReference type="ChEBI" id="CHEBI:29105"/>
        <note>catalytic</note>
    </ligand>
</feature>
<dbReference type="EC" id="3.5.4.26" evidence="12"/>
<feature type="binding site" evidence="14">
    <location>
        <position position="164"/>
    </location>
    <ligand>
        <name>NADP(+)</name>
        <dbReference type="ChEBI" id="CHEBI:58349"/>
    </ligand>
</feature>
<keyword evidence="8 12" id="KW-0862">Zinc</keyword>
<keyword evidence="11" id="KW-0511">Multifunctional enzyme</keyword>
<gene>
    <name evidence="17" type="ORF">A2Y62_18710</name>
</gene>
<dbReference type="Gene3D" id="3.40.140.10">
    <property type="entry name" value="Cytidine Deaminase, domain 2"/>
    <property type="match status" value="1"/>
</dbReference>
<evidence type="ECO:0000256" key="7">
    <source>
        <dbReference type="ARBA" id="ARBA00022723"/>
    </source>
</evidence>
<keyword evidence="6 12" id="KW-0686">Riboflavin biosynthesis</keyword>
<dbReference type="Pfam" id="PF01872">
    <property type="entry name" value="RibD_C"/>
    <property type="match status" value="1"/>
</dbReference>
<evidence type="ECO:0000256" key="14">
    <source>
        <dbReference type="PIRSR" id="PIRSR006769-2"/>
    </source>
</evidence>
<comment type="pathway">
    <text evidence="2 12">Cofactor biosynthesis; riboflavin biosynthesis; 5-amino-6-(D-ribitylamino)uracil from GTP: step 2/4.</text>
</comment>
<comment type="catalytic activity">
    <reaction evidence="12">
        <text>2,5-diamino-6-hydroxy-4-(5-phosphoribosylamino)-pyrimidine + H2O + H(+) = 5-amino-6-(5-phospho-D-ribosylamino)uracil + NH4(+)</text>
        <dbReference type="Rhea" id="RHEA:21868"/>
        <dbReference type="ChEBI" id="CHEBI:15377"/>
        <dbReference type="ChEBI" id="CHEBI:15378"/>
        <dbReference type="ChEBI" id="CHEBI:28938"/>
        <dbReference type="ChEBI" id="CHEBI:58453"/>
        <dbReference type="ChEBI" id="CHEBI:58614"/>
        <dbReference type="EC" id="3.5.4.26"/>
    </reaction>
</comment>
<dbReference type="SUPFAM" id="SSF53927">
    <property type="entry name" value="Cytidine deaminase-like"/>
    <property type="match status" value="1"/>
</dbReference>
<feature type="binding site" evidence="15">
    <location>
        <position position="78"/>
    </location>
    <ligand>
        <name>Zn(2+)</name>
        <dbReference type="ChEBI" id="CHEBI:29105"/>
        <note>catalytic</note>
    </ligand>
</feature>
<dbReference type="InterPro" id="IPR002734">
    <property type="entry name" value="RibDG_C"/>
</dbReference>
<dbReference type="GO" id="GO:0050661">
    <property type="term" value="F:NADP binding"/>
    <property type="evidence" value="ECO:0007669"/>
    <property type="project" value="InterPro"/>
</dbReference>
<dbReference type="InterPro" id="IPR050765">
    <property type="entry name" value="Riboflavin_Biosynth_HTPR"/>
</dbReference>
<keyword evidence="12" id="KW-0378">Hydrolase</keyword>
<organism evidence="17 18">
    <name type="scientific">Candidatus Fischerbacteria bacterium RBG_13_37_8</name>
    <dbReference type="NCBI Taxonomy" id="1817863"/>
    <lineage>
        <taxon>Bacteria</taxon>
        <taxon>Candidatus Fischeribacteriota</taxon>
    </lineage>
</organism>
<keyword evidence="9 12" id="KW-0521">NADP</keyword>
<feature type="binding site" evidence="15">
    <location>
        <position position="69"/>
    </location>
    <ligand>
        <name>Zn(2+)</name>
        <dbReference type="ChEBI" id="CHEBI:29105"/>
        <note>catalytic</note>
    </ligand>
</feature>
<feature type="binding site" evidence="14">
    <location>
        <position position="178"/>
    </location>
    <ligand>
        <name>substrate</name>
    </ligand>
</feature>
<evidence type="ECO:0000256" key="9">
    <source>
        <dbReference type="ARBA" id="ARBA00022857"/>
    </source>
</evidence>
<evidence type="ECO:0000256" key="15">
    <source>
        <dbReference type="PIRSR" id="PIRSR006769-3"/>
    </source>
</evidence>
<dbReference type="GO" id="GO:0008703">
    <property type="term" value="F:5-amino-6-(5-phosphoribosylamino)uracil reductase activity"/>
    <property type="evidence" value="ECO:0007669"/>
    <property type="project" value="UniProtKB-EC"/>
</dbReference>
<dbReference type="InterPro" id="IPR002125">
    <property type="entry name" value="CMP_dCMP_dom"/>
</dbReference>
<dbReference type="InterPro" id="IPR016193">
    <property type="entry name" value="Cytidine_deaminase-like"/>
</dbReference>
<evidence type="ECO:0000256" key="3">
    <source>
        <dbReference type="ARBA" id="ARBA00004910"/>
    </source>
</evidence>
<comment type="similarity">
    <text evidence="4 12">In the N-terminal section; belongs to the cytidine and deoxycytidylate deaminase family.</text>
</comment>
<dbReference type="Gene3D" id="3.40.430.10">
    <property type="entry name" value="Dihydrofolate Reductase, subunit A"/>
    <property type="match status" value="1"/>
</dbReference>
<evidence type="ECO:0000256" key="2">
    <source>
        <dbReference type="ARBA" id="ARBA00004882"/>
    </source>
</evidence>
<comment type="pathway">
    <text evidence="3 12">Cofactor biosynthesis; riboflavin biosynthesis; 5-amino-6-(D-ribitylamino)uracil from GTP: step 3/4.</text>
</comment>
<comment type="similarity">
    <text evidence="5 12">In the C-terminal section; belongs to the HTP reductase family.</text>
</comment>
<dbReference type="GO" id="GO:0008835">
    <property type="term" value="F:diaminohydroxyphosphoribosylaminopyrimidine deaminase activity"/>
    <property type="evidence" value="ECO:0007669"/>
    <property type="project" value="UniProtKB-EC"/>
</dbReference>
<dbReference type="NCBIfam" id="TIGR00227">
    <property type="entry name" value="ribD_Cterm"/>
    <property type="match status" value="1"/>
</dbReference>
<dbReference type="PANTHER" id="PTHR38011:SF7">
    <property type="entry name" value="2,5-DIAMINO-6-RIBOSYLAMINO-4(3H)-PYRIMIDINONE 5'-PHOSPHATE REDUCTASE"/>
    <property type="match status" value="1"/>
</dbReference>
<proteinExistence type="inferred from homology"/>
<evidence type="ECO:0000256" key="5">
    <source>
        <dbReference type="ARBA" id="ARBA00007417"/>
    </source>
</evidence>
<evidence type="ECO:0000259" key="16">
    <source>
        <dbReference type="PROSITE" id="PS51747"/>
    </source>
</evidence>
<comment type="cofactor">
    <cofactor evidence="12 15">
        <name>Zn(2+)</name>
        <dbReference type="ChEBI" id="CHEBI:29105"/>
    </cofactor>
    <text evidence="12 15">Binds 1 zinc ion.</text>
</comment>
<feature type="binding site" evidence="14">
    <location>
        <position position="201"/>
    </location>
    <ligand>
        <name>substrate</name>
    </ligand>
</feature>
<accession>A0A1F5VR48</accession>
<dbReference type="InterPro" id="IPR011549">
    <property type="entry name" value="RibD_C"/>
</dbReference>
<dbReference type="STRING" id="1817863.A2Y62_18710"/>
<feature type="binding site" evidence="14">
    <location>
        <position position="286"/>
    </location>
    <ligand>
        <name>substrate</name>
    </ligand>
</feature>
<dbReference type="GO" id="GO:0009231">
    <property type="term" value="P:riboflavin biosynthetic process"/>
    <property type="evidence" value="ECO:0007669"/>
    <property type="project" value="UniProtKB-UniPathway"/>
</dbReference>
<evidence type="ECO:0000256" key="13">
    <source>
        <dbReference type="PIRSR" id="PIRSR006769-1"/>
    </source>
</evidence>
<dbReference type="SUPFAM" id="SSF53597">
    <property type="entry name" value="Dihydrofolate reductase-like"/>
    <property type="match status" value="1"/>
</dbReference>
<dbReference type="InterPro" id="IPR016192">
    <property type="entry name" value="APOBEC/CMP_deaminase_Zn-bd"/>
</dbReference>
<evidence type="ECO:0000313" key="18">
    <source>
        <dbReference type="Proteomes" id="UP000178943"/>
    </source>
</evidence>
<dbReference type="UniPathway" id="UPA00275">
    <property type="reaction ID" value="UER00401"/>
</dbReference>
<comment type="caution">
    <text evidence="17">The sequence shown here is derived from an EMBL/GenBank/DDBJ whole genome shotgun (WGS) entry which is preliminary data.</text>
</comment>
<dbReference type="PANTHER" id="PTHR38011">
    <property type="entry name" value="DIHYDROFOLATE REDUCTASE FAMILY PROTEIN (AFU_ORTHOLOGUE AFUA_8G06820)"/>
    <property type="match status" value="1"/>
</dbReference>
<keyword evidence="7 12" id="KW-0479">Metal-binding</keyword>